<feature type="transmembrane region" description="Helical" evidence="1">
    <location>
        <begin position="6"/>
        <end position="33"/>
    </location>
</feature>
<keyword evidence="4" id="KW-1185">Reference proteome</keyword>
<feature type="transmembrane region" description="Helical" evidence="1">
    <location>
        <begin position="87"/>
        <end position="105"/>
    </location>
</feature>
<dbReference type="PANTHER" id="PTHR40465">
    <property type="entry name" value="CHROMOSOME 1, WHOLE GENOME SHOTGUN SEQUENCE"/>
    <property type="match status" value="1"/>
</dbReference>
<dbReference type="InterPro" id="IPR045339">
    <property type="entry name" value="DUF6534"/>
</dbReference>
<evidence type="ECO:0000313" key="3">
    <source>
        <dbReference type="EMBL" id="KZT20961.1"/>
    </source>
</evidence>
<feature type="transmembrane region" description="Helical" evidence="1">
    <location>
        <begin position="45"/>
        <end position="67"/>
    </location>
</feature>
<proteinExistence type="predicted"/>
<name>A0A165PFD0_9AGAM</name>
<evidence type="ECO:0000256" key="1">
    <source>
        <dbReference type="SAM" id="Phobius"/>
    </source>
</evidence>
<organism evidence="3 4">
    <name type="scientific">Neolentinus lepideus HHB14362 ss-1</name>
    <dbReference type="NCBI Taxonomy" id="1314782"/>
    <lineage>
        <taxon>Eukaryota</taxon>
        <taxon>Fungi</taxon>
        <taxon>Dikarya</taxon>
        <taxon>Basidiomycota</taxon>
        <taxon>Agaricomycotina</taxon>
        <taxon>Agaricomycetes</taxon>
        <taxon>Gloeophyllales</taxon>
        <taxon>Gloeophyllaceae</taxon>
        <taxon>Neolentinus</taxon>
    </lineage>
</organism>
<reference evidence="3 4" key="1">
    <citation type="journal article" date="2016" name="Mol. Biol. Evol.">
        <title>Comparative Genomics of Early-Diverging Mushroom-Forming Fungi Provides Insights into the Origins of Lignocellulose Decay Capabilities.</title>
        <authorList>
            <person name="Nagy L.G."/>
            <person name="Riley R."/>
            <person name="Tritt A."/>
            <person name="Adam C."/>
            <person name="Daum C."/>
            <person name="Floudas D."/>
            <person name="Sun H."/>
            <person name="Yadav J.S."/>
            <person name="Pangilinan J."/>
            <person name="Larsson K.H."/>
            <person name="Matsuura K."/>
            <person name="Barry K."/>
            <person name="Labutti K."/>
            <person name="Kuo R."/>
            <person name="Ohm R.A."/>
            <person name="Bhattacharya S.S."/>
            <person name="Shirouzu T."/>
            <person name="Yoshinaga Y."/>
            <person name="Martin F.M."/>
            <person name="Grigoriev I.V."/>
            <person name="Hibbett D.S."/>
        </authorList>
    </citation>
    <scope>NUCLEOTIDE SEQUENCE [LARGE SCALE GENOMIC DNA]</scope>
    <source>
        <strain evidence="3 4">HHB14362 ss-1</strain>
    </source>
</reference>
<keyword evidence="1" id="KW-1133">Transmembrane helix</keyword>
<dbReference type="Pfam" id="PF20152">
    <property type="entry name" value="DUF6534"/>
    <property type="match status" value="1"/>
</dbReference>
<protein>
    <recommendedName>
        <fullName evidence="2">DUF6534 domain-containing protein</fullName>
    </recommendedName>
</protein>
<accession>A0A165PFD0</accession>
<keyword evidence="1" id="KW-0812">Transmembrane</keyword>
<feature type="transmembrane region" description="Helical" evidence="1">
    <location>
        <begin position="205"/>
        <end position="226"/>
    </location>
</feature>
<dbReference type="InParanoid" id="A0A165PFD0"/>
<dbReference type="AlphaFoldDB" id="A0A165PFD0"/>
<evidence type="ECO:0000259" key="2">
    <source>
        <dbReference type="Pfam" id="PF20152"/>
    </source>
</evidence>
<sequence length="268" mass="29519">MGQADALSPVLIGFIVSTALYGVTLGQTVYYYLSFPKDDRTTKCLVAMFFLMDTVHEVMVAHSQWWYLVTGCNGDVYACSFVDWSTMFQACPTLLIGFTGQWFYISKVWHFKQYKTSLVLATMSIFSLVTGIVYIATCWHSQLKIIGSGYSLCHDSGGISGPVWFSLSGASSVLVDSGIAVSMCYKLYKMTGGKLSSITRNITKYFLASGILLVIVTAVMFVTIWALPHTVAWLGIYIVSARVYPNSILAMLNNRVVLRSGTSAVVLL</sequence>
<evidence type="ECO:0000313" key="4">
    <source>
        <dbReference type="Proteomes" id="UP000076761"/>
    </source>
</evidence>
<gene>
    <name evidence="3" type="ORF">NEOLEDRAFT_1139995</name>
</gene>
<feature type="transmembrane region" description="Helical" evidence="1">
    <location>
        <begin position="117"/>
        <end position="143"/>
    </location>
</feature>
<feature type="domain" description="DUF6534" evidence="2">
    <location>
        <begin position="172"/>
        <end position="255"/>
    </location>
</feature>
<dbReference type="OrthoDB" id="2535105at2759"/>
<dbReference type="PANTHER" id="PTHR40465:SF1">
    <property type="entry name" value="DUF6534 DOMAIN-CONTAINING PROTEIN"/>
    <property type="match status" value="1"/>
</dbReference>
<dbReference type="EMBL" id="KV425612">
    <property type="protein sequence ID" value="KZT20961.1"/>
    <property type="molecule type" value="Genomic_DNA"/>
</dbReference>
<feature type="transmembrane region" description="Helical" evidence="1">
    <location>
        <begin position="232"/>
        <end position="252"/>
    </location>
</feature>
<dbReference type="Proteomes" id="UP000076761">
    <property type="component" value="Unassembled WGS sequence"/>
</dbReference>
<feature type="transmembrane region" description="Helical" evidence="1">
    <location>
        <begin position="163"/>
        <end position="185"/>
    </location>
</feature>
<keyword evidence="1" id="KW-0472">Membrane</keyword>